<keyword evidence="1" id="KW-0175">Coiled coil</keyword>
<evidence type="ECO:0000313" key="3">
    <source>
        <dbReference type="Proteomes" id="UP000323257"/>
    </source>
</evidence>
<accession>A0A5S5BZM8</accession>
<sequence length="119" mass="13341">MQQQPNQGINSQQLSYEQFQQQVQQQKEQERVQAQQALRNVGLDSRSQQVNQVLMELQGIQQELAIAENQLQMQMDAQKRQIQAIGQRISQAESQVRMSMNASAASGAVPPIASTGFTQ</sequence>
<evidence type="ECO:0000313" key="2">
    <source>
        <dbReference type="EMBL" id="TYP72497.1"/>
    </source>
</evidence>
<dbReference type="OrthoDB" id="2680706at2"/>
<dbReference type="Proteomes" id="UP000323257">
    <property type="component" value="Unassembled WGS sequence"/>
</dbReference>
<dbReference type="RefSeq" id="WP_148931121.1">
    <property type="nucleotide sequence ID" value="NZ_VNHS01000008.1"/>
</dbReference>
<dbReference type="AlphaFoldDB" id="A0A5S5BZM8"/>
<keyword evidence="3" id="KW-1185">Reference proteome</keyword>
<gene>
    <name evidence="2" type="ORF">BCM02_108152</name>
</gene>
<proteinExistence type="predicted"/>
<feature type="coiled-coil region" evidence="1">
    <location>
        <begin position="9"/>
        <end position="95"/>
    </location>
</feature>
<name>A0A5S5BZM8_9BACL</name>
<evidence type="ECO:0000256" key="1">
    <source>
        <dbReference type="SAM" id="Coils"/>
    </source>
</evidence>
<comment type="caution">
    <text evidence="2">The sequence shown here is derived from an EMBL/GenBank/DDBJ whole genome shotgun (WGS) entry which is preliminary data.</text>
</comment>
<reference evidence="2 3" key="1">
    <citation type="submission" date="2019-07" db="EMBL/GenBank/DDBJ databases">
        <title>Genomic Encyclopedia of Type Strains, Phase III (KMG-III): the genomes of soil and plant-associated and newly described type strains.</title>
        <authorList>
            <person name="Whitman W."/>
        </authorList>
    </citation>
    <scope>NUCLEOTIDE SEQUENCE [LARGE SCALE GENOMIC DNA]</scope>
    <source>
        <strain evidence="2 3">BL24</strain>
    </source>
</reference>
<organism evidence="2 3">
    <name type="scientific">Paenibacillus methanolicus</name>
    <dbReference type="NCBI Taxonomy" id="582686"/>
    <lineage>
        <taxon>Bacteria</taxon>
        <taxon>Bacillati</taxon>
        <taxon>Bacillota</taxon>
        <taxon>Bacilli</taxon>
        <taxon>Bacillales</taxon>
        <taxon>Paenibacillaceae</taxon>
        <taxon>Paenibacillus</taxon>
    </lineage>
</organism>
<protein>
    <submittedName>
        <fullName evidence="2">Uncharacterized protein</fullName>
    </submittedName>
</protein>
<dbReference type="EMBL" id="VNHS01000008">
    <property type="protein sequence ID" value="TYP72497.1"/>
    <property type="molecule type" value="Genomic_DNA"/>
</dbReference>